<protein>
    <recommendedName>
        <fullName evidence="2">ATPase AAA-type core domain-containing protein</fullName>
    </recommendedName>
</protein>
<dbReference type="NCBIfam" id="NF045780">
    <property type="entry name" value="TrlF_fam_ATP"/>
    <property type="match status" value="1"/>
</dbReference>
<proteinExistence type="predicted"/>
<accession>A0A1F4SKX1</accession>
<evidence type="ECO:0000313" key="4">
    <source>
        <dbReference type="Proteomes" id="UP000178417"/>
    </source>
</evidence>
<dbReference type="Gene3D" id="3.40.50.300">
    <property type="entry name" value="P-loop containing nucleotide triphosphate hydrolases"/>
    <property type="match status" value="1"/>
</dbReference>
<feature type="coiled-coil region" evidence="1">
    <location>
        <begin position="433"/>
        <end position="484"/>
    </location>
</feature>
<dbReference type="Pfam" id="PF13304">
    <property type="entry name" value="AAA_21"/>
    <property type="match status" value="1"/>
</dbReference>
<name>A0A1F4SKX1_UNCSA</name>
<dbReference type="EMBL" id="MEUB01000050">
    <property type="protein sequence ID" value="OGC21049.1"/>
    <property type="molecule type" value="Genomic_DNA"/>
</dbReference>
<dbReference type="GO" id="GO:0016887">
    <property type="term" value="F:ATP hydrolysis activity"/>
    <property type="evidence" value="ECO:0007669"/>
    <property type="project" value="InterPro"/>
</dbReference>
<comment type="caution">
    <text evidence="3">The sequence shown here is derived from an EMBL/GenBank/DDBJ whole genome shotgun (WGS) entry which is preliminary data.</text>
</comment>
<dbReference type="GO" id="GO:0005524">
    <property type="term" value="F:ATP binding"/>
    <property type="evidence" value="ECO:0007669"/>
    <property type="project" value="InterPro"/>
</dbReference>
<keyword evidence="1" id="KW-0175">Coiled coil</keyword>
<reference evidence="3 4" key="1">
    <citation type="journal article" date="2016" name="Nat. Commun.">
        <title>Thousands of microbial genomes shed light on interconnected biogeochemical processes in an aquifer system.</title>
        <authorList>
            <person name="Anantharaman K."/>
            <person name="Brown C.T."/>
            <person name="Hug L.A."/>
            <person name="Sharon I."/>
            <person name="Castelle C.J."/>
            <person name="Probst A.J."/>
            <person name="Thomas B.C."/>
            <person name="Singh A."/>
            <person name="Wilkins M.J."/>
            <person name="Karaoz U."/>
            <person name="Brodie E.L."/>
            <person name="Williams K.H."/>
            <person name="Hubbard S.S."/>
            <person name="Banfield J.F."/>
        </authorList>
    </citation>
    <scope>NUCLEOTIDE SEQUENCE [LARGE SCALE GENOMIC DNA]</scope>
</reference>
<dbReference type="SUPFAM" id="SSF89550">
    <property type="entry name" value="PHP domain-like"/>
    <property type="match status" value="1"/>
</dbReference>
<dbReference type="AlphaFoldDB" id="A0A1F4SKX1"/>
<evidence type="ECO:0000313" key="3">
    <source>
        <dbReference type="EMBL" id="OGC21049.1"/>
    </source>
</evidence>
<sequence>MANQVKKLNIGSDWRKWDLHVHTPNTKLSDNYKTTDGSDPWDKFCESLENSDVEVIGITDYFSAENYFTFKEKFKAKYPKSKKKFFPNLELRLEVSVNRNAEEVNLHIIFSDKTAKDKIESFLSKLDTNISKNGACVSCKDISTQTDCESAGIDYKILRKKLKEIFGDDECYLIFGASNNAGLRPDNNSRRKLNITDEIDKICDGFFGGQQNVEYYLETDRDEDKEIAKKKPVACGCDAHSFDDLDNWLGKRVVKTVKNIEVVEKDIAWIKAEPTFEGLKQIVYEPETRIFIGEEKPKKPINTIDTITSKIPADAKVGEDKFCFAGNDGSYSLSPYFNCFIGGRGSGKSTILNFLGLHSNNPDSSKLFWFGDAKDKKGLNPSGFDPSGNAAFSFVGTEIFEFLAQSEIETFARDKVKFTQAIYDRANGPSKILQKFEDDILKYQNDLDKITEAVFSLQELFVQKKTKEKEKRSLENTKNIIESADYKKLTDSISELTQKLQVHKKWSNEVYLLKTQLSDTIEFYSKVLEGNSDQIKYKESFLLAISRANEAIEILEDKNFDEAKKEEKSHQDNLVLLEEELKKLLNKGSFSEDNIEQIKSAPQKIVALEREIEQISFQIEGKNKIIATLSDTVAKLKADKESYENKIKTIVDPLQKLLETQFENNKGKDIKKISLEYSFDENRAWNALAKEFYEKFKEIFKDSEKGKNVCDYIADSKEIFSSKNLECIKNAVKQSQKNGKQYIKFLDEVFKDEKNFQIFQAIRDKHLYDVKSNKIIQVKYDDRDVEQASFGQRCTAVVVILLLFGNYPLIIDEPEAHLDSSLIANYLVPLLKEKKSDRQIIFATHNANFVINGDAEK</sequence>
<dbReference type="STRING" id="1802579.A2310_08660"/>
<dbReference type="InterPro" id="IPR003959">
    <property type="entry name" value="ATPase_AAA_core"/>
</dbReference>
<gene>
    <name evidence="3" type="ORF">A2310_08660</name>
</gene>
<evidence type="ECO:0000256" key="1">
    <source>
        <dbReference type="SAM" id="Coils"/>
    </source>
</evidence>
<dbReference type="InterPro" id="IPR054787">
    <property type="entry name" value="TrlF_ATPase"/>
</dbReference>
<dbReference type="InterPro" id="IPR016195">
    <property type="entry name" value="Pol/histidinol_Pase-like"/>
</dbReference>
<feature type="domain" description="ATPase AAA-type core" evidence="2">
    <location>
        <begin position="750"/>
        <end position="849"/>
    </location>
</feature>
<dbReference type="Gene3D" id="3.20.20.140">
    <property type="entry name" value="Metal-dependent hydrolases"/>
    <property type="match status" value="1"/>
</dbReference>
<organism evidence="3 4">
    <name type="scientific">candidate division WOR-1 bacterium RIFOXYB2_FULL_37_13</name>
    <dbReference type="NCBI Taxonomy" id="1802579"/>
    <lineage>
        <taxon>Bacteria</taxon>
        <taxon>Bacillati</taxon>
        <taxon>Saganbacteria</taxon>
    </lineage>
</organism>
<feature type="coiled-coil region" evidence="1">
    <location>
        <begin position="538"/>
        <end position="587"/>
    </location>
</feature>
<dbReference type="Proteomes" id="UP000178417">
    <property type="component" value="Unassembled WGS sequence"/>
</dbReference>
<dbReference type="InterPro" id="IPR027417">
    <property type="entry name" value="P-loop_NTPase"/>
</dbReference>
<dbReference type="SUPFAM" id="SSF52540">
    <property type="entry name" value="P-loop containing nucleoside triphosphate hydrolases"/>
    <property type="match status" value="1"/>
</dbReference>
<evidence type="ECO:0000259" key="2">
    <source>
        <dbReference type="Pfam" id="PF13304"/>
    </source>
</evidence>